<keyword evidence="6" id="KW-1185">Reference proteome</keyword>
<proteinExistence type="inferred from homology"/>
<gene>
    <name evidence="3" type="primary">yacG</name>
    <name evidence="5" type="ORF">DDZ18_06980</name>
</gene>
<organism evidence="5 6">
    <name type="scientific">Marinicauda salina</name>
    <dbReference type="NCBI Taxonomy" id="2135793"/>
    <lineage>
        <taxon>Bacteria</taxon>
        <taxon>Pseudomonadati</taxon>
        <taxon>Pseudomonadota</taxon>
        <taxon>Alphaproteobacteria</taxon>
        <taxon>Maricaulales</taxon>
        <taxon>Maricaulaceae</taxon>
        <taxon>Marinicauda</taxon>
    </lineage>
</organism>
<comment type="cofactor">
    <cofactor evidence="3">
        <name>Zn(2+)</name>
        <dbReference type="ChEBI" id="CHEBI:29105"/>
    </cofactor>
    <text evidence="3">Binds 1 zinc ion.</text>
</comment>
<dbReference type="Pfam" id="PF03884">
    <property type="entry name" value="YacG"/>
    <property type="match status" value="1"/>
</dbReference>
<evidence type="ECO:0000256" key="2">
    <source>
        <dbReference type="ARBA" id="ARBA00022833"/>
    </source>
</evidence>
<feature type="binding site" evidence="3">
    <location>
        <position position="12"/>
    </location>
    <ligand>
        <name>Zn(2+)</name>
        <dbReference type="ChEBI" id="CHEBI:29105"/>
    </ligand>
</feature>
<keyword evidence="2 3" id="KW-0862">Zinc</keyword>
<comment type="caution">
    <text evidence="5">The sequence shown here is derived from an EMBL/GenBank/DDBJ whole genome shotgun (WGS) entry which is preliminary data.</text>
</comment>
<feature type="region of interest" description="Disordered" evidence="4">
    <location>
        <begin position="45"/>
        <end position="65"/>
    </location>
</feature>
<dbReference type="GO" id="GO:0006355">
    <property type="term" value="P:regulation of DNA-templated transcription"/>
    <property type="evidence" value="ECO:0007669"/>
    <property type="project" value="InterPro"/>
</dbReference>
<dbReference type="PANTHER" id="PTHR36150:SF1">
    <property type="entry name" value="DNA GYRASE INHIBITOR YACG"/>
    <property type="match status" value="1"/>
</dbReference>
<dbReference type="HAMAP" id="MF_00649">
    <property type="entry name" value="DNA_gyrase_inhibitor_YacG"/>
    <property type="match status" value="1"/>
</dbReference>
<dbReference type="Gene3D" id="3.30.50.10">
    <property type="entry name" value="Erythroid Transcription Factor GATA-1, subunit A"/>
    <property type="match status" value="1"/>
</dbReference>
<dbReference type="Proteomes" id="UP000245168">
    <property type="component" value="Unassembled WGS sequence"/>
</dbReference>
<feature type="binding site" evidence="3">
    <location>
        <position position="31"/>
    </location>
    <ligand>
        <name>Zn(2+)</name>
        <dbReference type="ChEBI" id="CHEBI:29105"/>
    </ligand>
</feature>
<dbReference type="EMBL" id="QEXV01000003">
    <property type="protein sequence ID" value="PWE17418.1"/>
    <property type="molecule type" value="Genomic_DNA"/>
</dbReference>
<dbReference type="GO" id="GO:0008270">
    <property type="term" value="F:zinc ion binding"/>
    <property type="evidence" value="ECO:0007669"/>
    <property type="project" value="UniProtKB-UniRule"/>
</dbReference>
<dbReference type="PANTHER" id="PTHR36150">
    <property type="entry name" value="DNA GYRASE INHIBITOR YACG"/>
    <property type="match status" value="1"/>
</dbReference>
<keyword evidence="1 3" id="KW-0479">Metal-binding</keyword>
<comment type="function">
    <text evidence="3">Inhibits all the catalytic activities of DNA gyrase by preventing its interaction with DNA. Acts by binding directly to the C-terminal domain of GyrB, which probably disrupts DNA binding by the gyrase.</text>
</comment>
<protein>
    <recommendedName>
        <fullName evidence="3">DNA gyrase inhibitor YacG</fullName>
    </recommendedName>
</protein>
<dbReference type="GO" id="GO:0008657">
    <property type="term" value="F:DNA topoisomerase type II (double strand cut, ATP-hydrolyzing) inhibitor activity"/>
    <property type="evidence" value="ECO:0007669"/>
    <property type="project" value="UniProtKB-UniRule"/>
</dbReference>
<dbReference type="InterPro" id="IPR013088">
    <property type="entry name" value="Znf_NHR/GATA"/>
</dbReference>
<evidence type="ECO:0000256" key="1">
    <source>
        <dbReference type="ARBA" id="ARBA00022723"/>
    </source>
</evidence>
<dbReference type="OrthoDB" id="9809663at2"/>
<feature type="binding site" evidence="3">
    <location>
        <position position="27"/>
    </location>
    <ligand>
        <name>Zn(2+)</name>
        <dbReference type="ChEBI" id="CHEBI:29105"/>
    </ligand>
</feature>
<feature type="binding site" evidence="3">
    <location>
        <position position="15"/>
    </location>
    <ligand>
        <name>Zn(2+)</name>
        <dbReference type="ChEBI" id="CHEBI:29105"/>
    </ligand>
</feature>
<evidence type="ECO:0000256" key="3">
    <source>
        <dbReference type="HAMAP-Rule" id="MF_00649"/>
    </source>
</evidence>
<comment type="subunit">
    <text evidence="3">Interacts with GyrB.</text>
</comment>
<dbReference type="SUPFAM" id="SSF57716">
    <property type="entry name" value="Glucocorticoid receptor-like (DNA-binding domain)"/>
    <property type="match status" value="1"/>
</dbReference>
<dbReference type="AlphaFoldDB" id="A0A2U2BTT4"/>
<dbReference type="RefSeq" id="WP_109252649.1">
    <property type="nucleotide sequence ID" value="NZ_QEXV01000003.1"/>
</dbReference>
<accession>A0A2U2BTT4</accession>
<sequence length="65" mass="6995">MTKKKQAKGPRCPICGKPTDPEYKPFCSKRCADADLGKWFTGAYAIPGEPVPPEAMPPEAGEDGE</sequence>
<name>A0A2U2BTT4_9PROT</name>
<reference evidence="6" key="1">
    <citation type="submission" date="2018-05" db="EMBL/GenBank/DDBJ databases">
        <authorList>
            <person name="Liu B.-T."/>
        </authorList>
    </citation>
    <scope>NUCLEOTIDE SEQUENCE [LARGE SCALE GENOMIC DNA]</scope>
    <source>
        <strain evidence="6">WD6-1</strain>
    </source>
</reference>
<evidence type="ECO:0000313" key="5">
    <source>
        <dbReference type="EMBL" id="PWE17418.1"/>
    </source>
</evidence>
<evidence type="ECO:0000256" key="4">
    <source>
        <dbReference type="SAM" id="MobiDB-lite"/>
    </source>
</evidence>
<evidence type="ECO:0000313" key="6">
    <source>
        <dbReference type="Proteomes" id="UP000245168"/>
    </source>
</evidence>
<comment type="similarity">
    <text evidence="3">Belongs to the DNA gyrase inhibitor YacG family.</text>
</comment>
<dbReference type="InterPro" id="IPR005584">
    <property type="entry name" value="DNA_gyrase_inhibitor_YacG"/>
</dbReference>